<reference evidence="5 6" key="1">
    <citation type="journal article" date="2016" name="Genome Biol. Evol.">
        <title>Divergent and convergent evolution of fungal pathogenicity.</title>
        <authorList>
            <person name="Shang Y."/>
            <person name="Xiao G."/>
            <person name="Zheng P."/>
            <person name="Cen K."/>
            <person name="Zhan S."/>
            <person name="Wang C."/>
        </authorList>
    </citation>
    <scope>NUCLEOTIDE SEQUENCE [LARGE SCALE GENOMIC DNA]</scope>
    <source>
        <strain evidence="5 6">ARSEF 7405</strain>
    </source>
</reference>
<comment type="similarity">
    <text evidence="1">Belongs to the shaker potassium channel beta subunit family.</text>
</comment>
<dbReference type="InterPro" id="IPR023210">
    <property type="entry name" value="NADP_OxRdtase_dom"/>
</dbReference>
<dbReference type="Gene3D" id="3.20.20.100">
    <property type="entry name" value="NADP-dependent oxidoreductase domain"/>
    <property type="match status" value="1"/>
</dbReference>
<proteinExistence type="inferred from homology"/>
<evidence type="ECO:0000313" key="6">
    <source>
        <dbReference type="Proteomes" id="UP000242877"/>
    </source>
</evidence>
<dbReference type="InterPro" id="IPR036812">
    <property type="entry name" value="NAD(P)_OxRdtase_dom_sf"/>
</dbReference>
<dbReference type="Pfam" id="PF00248">
    <property type="entry name" value="Aldo_ket_red"/>
    <property type="match status" value="1"/>
</dbReference>
<dbReference type="AlphaFoldDB" id="A0A167XYD2"/>
<dbReference type="EMBL" id="AZGZ01000016">
    <property type="protein sequence ID" value="KZZ90627.1"/>
    <property type="molecule type" value="Genomic_DNA"/>
</dbReference>
<evidence type="ECO:0000256" key="1">
    <source>
        <dbReference type="ARBA" id="ARBA00006515"/>
    </source>
</evidence>
<accession>A0A167XYD2</accession>
<dbReference type="PANTHER" id="PTHR43150:SF6">
    <property type="entry name" value="VIC POTASSIUM ION CHANNEL, BETA SUBUNIT (EUROFUNG)"/>
    <property type="match status" value="1"/>
</dbReference>
<comment type="caution">
    <text evidence="5">The sequence shown here is derived from an EMBL/GenBank/DDBJ whole genome shotgun (WGS) entry which is preliminary data.</text>
</comment>
<sequence length="360" mass="39994">MASTITTSQFPEMEYRRLGNSGLFISAISLGGWVTLGGHVGDETTFEIMKQAYDLGINFFDTAESYSGGQSEVVMGKAIKKFGWKRNDLVISTKINFGAAFGNNVVNNHGLSRKHIVEGTKACLERLDLEYVDIIYAHRPDRLTPMEEVVRAFNYVIEKGLAFYWGTSMWNVEEITEACLIAKNLGLIAPVVEQPLYNVIEREKVDVEYARLCPQYGIGLTVWSPLKQGILTGKYNDALDKIPAGTRLAEAKDDYTKKLAAAFGGTEWVSTIEKVKKLTTIAEKLDCKLAQLALAWVLKNQNVTTCLTGASSPKQVVDNVASLKIVPKLTPEIMTEIEELMENKPQLPQVRFGGQPVLRY</sequence>
<keyword evidence="3" id="KW-0560">Oxidoreductase</keyword>
<evidence type="ECO:0000259" key="4">
    <source>
        <dbReference type="Pfam" id="PF00248"/>
    </source>
</evidence>
<evidence type="ECO:0000313" key="5">
    <source>
        <dbReference type="EMBL" id="KZZ90627.1"/>
    </source>
</evidence>
<feature type="domain" description="NADP-dependent oxidoreductase" evidence="4">
    <location>
        <begin position="28"/>
        <end position="341"/>
    </location>
</feature>
<dbReference type="OrthoDB" id="1720422at2759"/>
<keyword evidence="6" id="KW-1185">Reference proteome</keyword>
<dbReference type="GO" id="GO:0034220">
    <property type="term" value="P:monoatomic ion transmembrane transport"/>
    <property type="evidence" value="ECO:0007669"/>
    <property type="project" value="UniProtKB-KW"/>
</dbReference>
<organism evidence="5 6">
    <name type="scientific">Ascosphaera apis ARSEF 7405</name>
    <dbReference type="NCBI Taxonomy" id="392613"/>
    <lineage>
        <taxon>Eukaryota</taxon>
        <taxon>Fungi</taxon>
        <taxon>Dikarya</taxon>
        <taxon>Ascomycota</taxon>
        <taxon>Pezizomycotina</taxon>
        <taxon>Eurotiomycetes</taxon>
        <taxon>Eurotiomycetidae</taxon>
        <taxon>Onygenales</taxon>
        <taxon>Ascosphaeraceae</taxon>
        <taxon>Ascosphaera</taxon>
    </lineage>
</organism>
<dbReference type="Proteomes" id="UP000242877">
    <property type="component" value="Unassembled WGS sequence"/>
</dbReference>
<keyword evidence="2" id="KW-0521">NADP</keyword>
<dbReference type="InterPro" id="IPR005399">
    <property type="entry name" value="K_chnl_volt-dep_bsu_KCNAB-rel"/>
</dbReference>
<protein>
    <submittedName>
        <fullName evidence="5">Voltage-gated potassium channel beta-2 subunit</fullName>
    </submittedName>
</protein>
<dbReference type="VEuPathDB" id="FungiDB:AAP_03722"/>
<evidence type="ECO:0000256" key="2">
    <source>
        <dbReference type="ARBA" id="ARBA00022857"/>
    </source>
</evidence>
<gene>
    <name evidence="5" type="ORF">AAP_03722</name>
</gene>
<keyword evidence="5" id="KW-0406">Ion transport</keyword>
<keyword evidence="5" id="KW-0813">Transport</keyword>
<dbReference type="GO" id="GO:0016491">
    <property type="term" value="F:oxidoreductase activity"/>
    <property type="evidence" value="ECO:0007669"/>
    <property type="project" value="UniProtKB-KW"/>
</dbReference>
<keyword evidence="5" id="KW-0407">Ion channel</keyword>
<dbReference type="PRINTS" id="PR01577">
    <property type="entry name" value="KCNABCHANNEL"/>
</dbReference>
<dbReference type="PANTHER" id="PTHR43150">
    <property type="entry name" value="HYPERKINETIC, ISOFORM M"/>
    <property type="match status" value="1"/>
</dbReference>
<evidence type="ECO:0000256" key="3">
    <source>
        <dbReference type="ARBA" id="ARBA00023002"/>
    </source>
</evidence>
<name>A0A167XYD2_9EURO</name>
<dbReference type="SUPFAM" id="SSF51430">
    <property type="entry name" value="NAD(P)-linked oxidoreductase"/>
    <property type="match status" value="1"/>
</dbReference>